<organism evidence="6 7">
    <name type="scientific">Hymenobacter volaticus</name>
    <dbReference type="NCBI Taxonomy" id="2932254"/>
    <lineage>
        <taxon>Bacteria</taxon>
        <taxon>Pseudomonadati</taxon>
        <taxon>Bacteroidota</taxon>
        <taxon>Cytophagia</taxon>
        <taxon>Cytophagales</taxon>
        <taxon>Hymenobacteraceae</taxon>
        <taxon>Hymenobacter</taxon>
    </lineage>
</organism>
<keyword evidence="3" id="KW-0560">Oxidoreductase</keyword>
<keyword evidence="4 6" id="KW-0503">Monooxygenase</keyword>
<keyword evidence="2" id="KW-0274">FAD</keyword>
<protein>
    <submittedName>
        <fullName evidence="6">FAD-dependent monooxygenase</fullName>
    </submittedName>
</protein>
<evidence type="ECO:0000313" key="6">
    <source>
        <dbReference type="EMBL" id="UOQ68868.1"/>
    </source>
</evidence>
<dbReference type="EMBL" id="CP095063">
    <property type="protein sequence ID" value="UOQ68868.1"/>
    <property type="molecule type" value="Genomic_DNA"/>
</dbReference>
<gene>
    <name evidence="6" type="ORF">MUN86_24475</name>
</gene>
<dbReference type="GO" id="GO:0004497">
    <property type="term" value="F:monooxygenase activity"/>
    <property type="evidence" value="ECO:0007669"/>
    <property type="project" value="UniProtKB-KW"/>
</dbReference>
<dbReference type="Gene3D" id="3.50.50.60">
    <property type="entry name" value="FAD/NAD(P)-binding domain"/>
    <property type="match status" value="1"/>
</dbReference>
<geneLocation type="plasmid" evidence="6 7">
    <name>unnamed2</name>
</geneLocation>
<dbReference type="PANTHER" id="PTHR46972">
    <property type="entry name" value="MONOOXYGENASE ASQM-RELATED"/>
    <property type="match status" value="1"/>
</dbReference>
<keyword evidence="1" id="KW-0285">Flavoprotein</keyword>
<dbReference type="Pfam" id="PF01494">
    <property type="entry name" value="FAD_binding_3"/>
    <property type="match status" value="1"/>
</dbReference>
<name>A0ABY4GDE6_9BACT</name>
<evidence type="ECO:0000259" key="5">
    <source>
        <dbReference type="Pfam" id="PF01494"/>
    </source>
</evidence>
<dbReference type="PRINTS" id="PR00420">
    <property type="entry name" value="RNGMNOXGNASE"/>
</dbReference>
<evidence type="ECO:0000256" key="3">
    <source>
        <dbReference type="ARBA" id="ARBA00023002"/>
    </source>
</evidence>
<dbReference type="InterPro" id="IPR036188">
    <property type="entry name" value="FAD/NAD-bd_sf"/>
</dbReference>
<evidence type="ECO:0000256" key="1">
    <source>
        <dbReference type="ARBA" id="ARBA00022630"/>
    </source>
</evidence>
<reference evidence="6" key="1">
    <citation type="submission" date="2022-04" db="EMBL/GenBank/DDBJ databases">
        <title>Hymenobacter sp. isolated from the air.</title>
        <authorList>
            <person name="Won M."/>
            <person name="Lee C.-M."/>
            <person name="Woen H.-Y."/>
            <person name="Kwon S.-W."/>
        </authorList>
    </citation>
    <scope>NUCLEOTIDE SEQUENCE</scope>
    <source>
        <strain evidence="6">5420S-77</strain>
        <plasmid evidence="6">unnamed2</plasmid>
    </source>
</reference>
<sequence length="381" mass="40744">MQTNLVSNKQIAIVGGGPVGLALASILQRRGAQVTVYERDRSPEQVRTSGGTLDIHAEDGQLALEAAGVMSQFRQLARPTGERMTDQHGVIAVEEEPDPLFSRPEIDRLDLHQLLLASLAPATVVWDQHFQSVEELDGRFVLHFAGQPDQVADMVVGASGVHSKVRAYVTGTKVEFTGTVAIQGDIPNPDITCPTFSALVNHGNLIARGEGKTLFAHTKANGSIHYYLTFRGPADWFAQRGLAPDPAAVVQVLAEKLTNWAPVYHEGFQATTSVSFLAINRVPLVADRVVTQPITLVGDAAHAMSPFAGIGVNIGLVDALTLADNLTSGQFSSLNAAIEAYEHTMYDYAHKAQETSAAAELAIHSNMSAEELIAATRGPVV</sequence>
<dbReference type="Proteomes" id="UP000830401">
    <property type="component" value="Plasmid unnamed2"/>
</dbReference>
<keyword evidence="6" id="KW-0614">Plasmid</keyword>
<accession>A0ABY4GDE6</accession>
<dbReference type="PANTHER" id="PTHR46972:SF1">
    <property type="entry name" value="FAD DEPENDENT OXIDOREDUCTASE DOMAIN-CONTAINING PROTEIN"/>
    <property type="match status" value="1"/>
</dbReference>
<evidence type="ECO:0000256" key="4">
    <source>
        <dbReference type="ARBA" id="ARBA00023033"/>
    </source>
</evidence>
<evidence type="ECO:0000313" key="7">
    <source>
        <dbReference type="Proteomes" id="UP000830401"/>
    </source>
</evidence>
<feature type="domain" description="FAD-binding" evidence="5">
    <location>
        <begin position="10"/>
        <end position="343"/>
    </location>
</feature>
<dbReference type="RefSeq" id="WP_245126492.1">
    <property type="nucleotide sequence ID" value="NZ_CP095063.1"/>
</dbReference>
<proteinExistence type="predicted"/>
<evidence type="ECO:0000256" key="2">
    <source>
        <dbReference type="ARBA" id="ARBA00022827"/>
    </source>
</evidence>
<dbReference type="SUPFAM" id="SSF51905">
    <property type="entry name" value="FAD/NAD(P)-binding domain"/>
    <property type="match status" value="1"/>
</dbReference>
<dbReference type="InterPro" id="IPR002938">
    <property type="entry name" value="FAD-bd"/>
</dbReference>
<keyword evidence="7" id="KW-1185">Reference proteome</keyword>